<reference evidence="2 3" key="1">
    <citation type="submission" date="2007-06" db="EMBL/GenBank/DDBJ databases">
        <title>The Genome Sequence of Coccidioides posadasii RMSCC_3488.</title>
        <authorList>
            <consortium name="Coccidioides Genome Resources Consortium"/>
            <consortium name="The Broad Institute Genome Sequencing Platform"/>
            <person name="Henn M.R."/>
            <person name="Sykes S."/>
            <person name="Young S."/>
            <person name="Jaffe D."/>
            <person name="Berlin A."/>
            <person name="Alvarez P."/>
            <person name="Butler J."/>
            <person name="Gnerre S."/>
            <person name="Grabherr M."/>
            <person name="Mauceli E."/>
            <person name="Brockman W."/>
            <person name="Kodira C."/>
            <person name="Alvarado L."/>
            <person name="Zeng Q."/>
            <person name="Crawford M."/>
            <person name="Antoine C."/>
            <person name="Devon K."/>
            <person name="Galgiani J."/>
            <person name="Orsborn K."/>
            <person name="Lewis M.L."/>
            <person name="Nusbaum C."/>
            <person name="Galagan J."/>
            <person name="Birren B."/>
        </authorList>
    </citation>
    <scope>NUCLEOTIDE SEQUENCE [LARGE SCALE GENOMIC DNA]</scope>
    <source>
        <strain evidence="2 3">RMSCC 3488</strain>
    </source>
</reference>
<feature type="compositionally biased region" description="Basic and acidic residues" evidence="1">
    <location>
        <begin position="84"/>
        <end position="95"/>
    </location>
</feature>
<dbReference type="Proteomes" id="UP000054567">
    <property type="component" value="Unassembled WGS sequence"/>
</dbReference>
<reference evidence="3" key="2">
    <citation type="journal article" date="2009" name="Genome Res.">
        <title>Comparative genomic analyses of the human fungal pathogens Coccidioides and their relatives.</title>
        <authorList>
            <person name="Sharpton T.J."/>
            <person name="Stajich J.E."/>
            <person name="Rounsley S.D."/>
            <person name="Gardner M.J."/>
            <person name="Wortman J.R."/>
            <person name="Jordar V.S."/>
            <person name="Maiti R."/>
            <person name="Kodira C.D."/>
            <person name="Neafsey D.E."/>
            <person name="Zeng Q."/>
            <person name="Hung C.-Y."/>
            <person name="McMahan C."/>
            <person name="Muszewska A."/>
            <person name="Grynberg M."/>
            <person name="Mandel M.A."/>
            <person name="Kellner E.M."/>
            <person name="Barker B.M."/>
            <person name="Galgiani J.N."/>
            <person name="Orbach M.J."/>
            <person name="Kirkland T.N."/>
            <person name="Cole G.T."/>
            <person name="Henn M.R."/>
            <person name="Birren B.W."/>
            <person name="Taylor J.W."/>
        </authorList>
    </citation>
    <scope>NUCLEOTIDE SEQUENCE [LARGE SCALE GENOMIC DNA]</scope>
    <source>
        <strain evidence="3">RMSCC 3488</strain>
    </source>
</reference>
<accession>A0A0J6F851</accession>
<protein>
    <submittedName>
        <fullName evidence="2">Uncharacterized protein</fullName>
    </submittedName>
</protein>
<evidence type="ECO:0000256" key="1">
    <source>
        <dbReference type="SAM" id="MobiDB-lite"/>
    </source>
</evidence>
<reference evidence="3" key="3">
    <citation type="journal article" date="2010" name="Genome Res.">
        <title>Population genomic sequencing of Coccidioides fungi reveals recent hybridization and transposon control.</title>
        <authorList>
            <person name="Neafsey D.E."/>
            <person name="Barker B.M."/>
            <person name="Sharpton T.J."/>
            <person name="Stajich J.E."/>
            <person name="Park D.J."/>
            <person name="Whiston E."/>
            <person name="Hung C.-Y."/>
            <person name="McMahan C."/>
            <person name="White J."/>
            <person name="Sykes S."/>
            <person name="Heiman D."/>
            <person name="Young S."/>
            <person name="Zeng Q."/>
            <person name="Abouelleil A."/>
            <person name="Aftuck L."/>
            <person name="Bessette D."/>
            <person name="Brown A."/>
            <person name="FitzGerald M."/>
            <person name="Lui A."/>
            <person name="Macdonald J.P."/>
            <person name="Priest M."/>
            <person name="Orbach M.J."/>
            <person name="Galgiani J.N."/>
            <person name="Kirkland T.N."/>
            <person name="Cole G.T."/>
            <person name="Birren B.W."/>
            <person name="Henn M.R."/>
            <person name="Taylor J.W."/>
            <person name="Rounsley S.D."/>
        </authorList>
    </citation>
    <scope>NUCLEOTIDE SEQUENCE [LARGE SCALE GENOMIC DNA]</scope>
    <source>
        <strain evidence="3">RMSCC 3488</strain>
    </source>
</reference>
<dbReference type="AlphaFoldDB" id="A0A0J6F851"/>
<proteinExistence type="predicted"/>
<dbReference type="EMBL" id="DS268111">
    <property type="protein sequence ID" value="KMM69166.1"/>
    <property type="molecule type" value="Genomic_DNA"/>
</dbReference>
<name>A0A0J6F851_COCPO</name>
<organism evidence="2 3">
    <name type="scientific">Coccidioides posadasii RMSCC 3488</name>
    <dbReference type="NCBI Taxonomy" id="454284"/>
    <lineage>
        <taxon>Eukaryota</taxon>
        <taxon>Fungi</taxon>
        <taxon>Dikarya</taxon>
        <taxon>Ascomycota</taxon>
        <taxon>Pezizomycotina</taxon>
        <taxon>Eurotiomycetes</taxon>
        <taxon>Eurotiomycetidae</taxon>
        <taxon>Onygenales</taxon>
        <taxon>Onygenaceae</taxon>
        <taxon>Coccidioides</taxon>
    </lineage>
</organism>
<sequence length="132" mass="14917">MRQLTSRPAVVKSTISYRAEICRAKPRYLVMRWSKAGAPFHALSTVVDTISCSRRKRKSDVHMGLGQSEAPWSRRKRCTIASGREEEYIGSREPSHSSVILENPGNFDEGGKRSTTTRPYPSKIFVRGSMQE</sequence>
<gene>
    <name evidence="2" type="ORF">CPAG_05488</name>
</gene>
<evidence type="ECO:0000313" key="2">
    <source>
        <dbReference type="EMBL" id="KMM69166.1"/>
    </source>
</evidence>
<feature type="region of interest" description="Disordered" evidence="1">
    <location>
        <begin position="84"/>
        <end position="121"/>
    </location>
</feature>
<evidence type="ECO:0000313" key="3">
    <source>
        <dbReference type="Proteomes" id="UP000054567"/>
    </source>
</evidence>
<dbReference type="VEuPathDB" id="FungiDB:CPAG_05488"/>